<gene>
    <name evidence="2" type="ORF">TRAPUB_13558</name>
</gene>
<feature type="compositionally biased region" description="Pro residues" evidence="1">
    <location>
        <begin position="166"/>
        <end position="177"/>
    </location>
</feature>
<feature type="region of interest" description="Disordered" evidence="1">
    <location>
        <begin position="1"/>
        <end position="51"/>
    </location>
</feature>
<reference evidence="2 3" key="1">
    <citation type="submission" date="2016-10" db="EMBL/GenBank/DDBJ databases">
        <title>Genome sequence of the basidiomycete white-rot fungus Trametes pubescens.</title>
        <authorList>
            <person name="Makela M.R."/>
            <person name="Granchi Z."/>
            <person name="Peng M."/>
            <person name="De Vries R.P."/>
            <person name="Grigoriev I."/>
            <person name="Riley R."/>
            <person name="Hilden K."/>
        </authorList>
    </citation>
    <scope>NUCLEOTIDE SEQUENCE [LARGE SCALE GENOMIC DNA]</scope>
    <source>
        <strain evidence="2 3">FBCC735</strain>
    </source>
</reference>
<keyword evidence="3" id="KW-1185">Reference proteome</keyword>
<evidence type="ECO:0000313" key="3">
    <source>
        <dbReference type="Proteomes" id="UP000184267"/>
    </source>
</evidence>
<comment type="caution">
    <text evidence="2">The sequence shown here is derived from an EMBL/GenBank/DDBJ whole genome shotgun (WGS) entry which is preliminary data.</text>
</comment>
<sequence>MNDSDGDSTYQAQRFARPHTRYRGGTSSSDGDTLSHQERAENKGGEAWQRHIHREHVQSTDPASNALVPRYHRHPQVLLQAPAAQQPVNMTVIVNVLDKEGAKQVLNSLPDLVKSQSSANNGQRLLAAGPHGVMAPAHSGGRPMWRAPPPHRKRRTVCFPNRHADGPPPRASSGTPP</sequence>
<feature type="compositionally biased region" description="Basic and acidic residues" evidence="1">
    <location>
        <begin position="33"/>
        <end position="44"/>
    </location>
</feature>
<evidence type="ECO:0000313" key="2">
    <source>
        <dbReference type="EMBL" id="OJT09960.1"/>
    </source>
</evidence>
<dbReference type="Proteomes" id="UP000184267">
    <property type="component" value="Unassembled WGS sequence"/>
</dbReference>
<organism evidence="2 3">
    <name type="scientific">Trametes pubescens</name>
    <name type="common">White-rot fungus</name>
    <dbReference type="NCBI Taxonomy" id="154538"/>
    <lineage>
        <taxon>Eukaryota</taxon>
        <taxon>Fungi</taxon>
        <taxon>Dikarya</taxon>
        <taxon>Basidiomycota</taxon>
        <taxon>Agaricomycotina</taxon>
        <taxon>Agaricomycetes</taxon>
        <taxon>Polyporales</taxon>
        <taxon>Polyporaceae</taxon>
        <taxon>Trametes</taxon>
    </lineage>
</organism>
<dbReference type="OrthoDB" id="10539141at2759"/>
<name>A0A1M2VQX7_TRAPU</name>
<dbReference type="AlphaFoldDB" id="A0A1M2VQX7"/>
<accession>A0A1M2VQX7</accession>
<feature type="region of interest" description="Disordered" evidence="1">
    <location>
        <begin position="135"/>
        <end position="177"/>
    </location>
</feature>
<dbReference type="EMBL" id="MNAD01000858">
    <property type="protein sequence ID" value="OJT09960.1"/>
    <property type="molecule type" value="Genomic_DNA"/>
</dbReference>
<protein>
    <submittedName>
        <fullName evidence="2">Uncharacterized protein</fullName>
    </submittedName>
</protein>
<proteinExistence type="predicted"/>
<evidence type="ECO:0000256" key="1">
    <source>
        <dbReference type="SAM" id="MobiDB-lite"/>
    </source>
</evidence>